<reference evidence="7" key="1">
    <citation type="submission" date="2023-07" db="EMBL/GenBank/DDBJ databases">
        <title>30 novel species of actinomycetes from the DSMZ collection.</title>
        <authorList>
            <person name="Nouioui I."/>
        </authorList>
    </citation>
    <scope>NUCLEOTIDE SEQUENCE [LARGE SCALE GENOMIC DNA]</scope>
    <source>
        <strain evidence="7">DSM 44918</strain>
    </source>
</reference>
<dbReference type="NCBIfam" id="NF006829">
    <property type="entry name" value="PRK09352.1"/>
    <property type="match status" value="1"/>
</dbReference>
<feature type="domain" description="Beta-ketoacyl-[acyl-carrier-protein] synthase III C-terminal" evidence="4">
    <location>
        <begin position="236"/>
        <end position="324"/>
    </location>
</feature>
<evidence type="ECO:0000313" key="6">
    <source>
        <dbReference type="EMBL" id="MDT0317183.1"/>
    </source>
</evidence>
<dbReference type="InterPro" id="IPR013751">
    <property type="entry name" value="ACP_syn_III_N"/>
</dbReference>
<protein>
    <submittedName>
        <fullName evidence="6">Beta-ketoacyl-ACP synthase 3</fullName>
        <ecNumber evidence="6">2.3.1.180</ecNumber>
    </submittedName>
</protein>
<evidence type="ECO:0000313" key="7">
    <source>
        <dbReference type="Proteomes" id="UP001183420"/>
    </source>
</evidence>
<evidence type="ECO:0000259" key="4">
    <source>
        <dbReference type="Pfam" id="PF08541"/>
    </source>
</evidence>
<sequence length="349" mass="35630">MALGTAPGAARGAQIASLGHYLPEAVVSTEEVAGRLGIDPEWVVARTGIRERRQAAKDETVVDLATAAATHALAGLDADPRFSGAASLVDTVIVATSTPESTMPSVAARVAARTGLGHPAAFDLNAACAGFCHGLATADGLVRSGTSRGVLVIGADKATAWLDWDDRDTAILFGDGAGAAVVLPHDRRAIGPVVWGSVGEESHLISIGEEDRVLRQQGRTVYRWATGLGDTVARVCERAGVEPGGLAAFVPHQANLRIVNALAKHLGVAGDAVATDVVGSGNTIAATIPLALSRMRHRPNLANGGDVLLFGFGAGLSYAGQVVTLPPLPTACPVGGAAGTAWGEFRDVR</sequence>
<name>A0ABU2LHY1_9ACTN</name>
<accession>A0ABU2LHY1</accession>
<keyword evidence="7" id="KW-1185">Reference proteome</keyword>
<dbReference type="EMBL" id="JAVREM010000002">
    <property type="protein sequence ID" value="MDT0317183.1"/>
    <property type="molecule type" value="Genomic_DNA"/>
</dbReference>
<keyword evidence="2 6" id="KW-0808">Transferase</keyword>
<dbReference type="Gene3D" id="3.40.47.10">
    <property type="match status" value="1"/>
</dbReference>
<dbReference type="CDD" id="cd00830">
    <property type="entry name" value="KAS_III"/>
    <property type="match status" value="1"/>
</dbReference>
<dbReference type="GO" id="GO:0033818">
    <property type="term" value="F:beta-ketoacyl-acyl-carrier-protein synthase III activity"/>
    <property type="evidence" value="ECO:0007669"/>
    <property type="project" value="UniProtKB-EC"/>
</dbReference>
<feature type="domain" description="Beta-ketoacyl-[acyl-carrier-protein] synthase III N-terminal" evidence="5">
    <location>
        <begin position="122"/>
        <end position="198"/>
    </location>
</feature>
<dbReference type="Pfam" id="PF08541">
    <property type="entry name" value="ACP_syn_III_C"/>
    <property type="match status" value="1"/>
</dbReference>
<dbReference type="RefSeq" id="WP_311595028.1">
    <property type="nucleotide sequence ID" value="NZ_JAVREM010000002.1"/>
</dbReference>
<proteinExistence type="predicted"/>
<organism evidence="6 7">
    <name type="scientific">Streptomyces millisiae</name>
    <dbReference type="NCBI Taxonomy" id="3075542"/>
    <lineage>
        <taxon>Bacteria</taxon>
        <taxon>Bacillati</taxon>
        <taxon>Actinomycetota</taxon>
        <taxon>Actinomycetes</taxon>
        <taxon>Kitasatosporales</taxon>
        <taxon>Streptomycetaceae</taxon>
        <taxon>Streptomyces</taxon>
    </lineage>
</organism>
<dbReference type="PANTHER" id="PTHR34069">
    <property type="entry name" value="3-OXOACYL-[ACYL-CARRIER-PROTEIN] SYNTHASE 3"/>
    <property type="match status" value="1"/>
</dbReference>
<evidence type="ECO:0000259" key="5">
    <source>
        <dbReference type="Pfam" id="PF08545"/>
    </source>
</evidence>
<dbReference type="Proteomes" id="UP001183420">
    <property type="component" value="Unassembled WGS sequence"/>
</dbReference>
<dbReference type="Pfam" id="PF08545">
    <property type="entry name" value="ACP_syn_III"/>
    <property type="match status" value="1"/>
</dbReference>
<gene>
    <name evidence="6" type="ORF">RNC47_02385</name>
</gene>
<dbReference type="InterPro" id="IPR013747">
    <property type="entry name" value="ACP_syn_III_C"/>
</dbReference>
<dbReference type="InterPro" id="IPR016039">
    <property type="entry name" value="Thiolase-like"/>
</dbReference>
<evidence type="ECO:0000256" key="3">
    <source>
        <dbReference type="ARBA" id="ARBA00023315"/>
    </source>
</evidence>
<keyword evidence="1" id="KW-0963">Cytoplasm</keyword>
<keyword evidence="3 6" id="KW-0012">Acyltransferase</keyword>
<comment type="caution">
    <text evidence="6">The sequence shown here is derived from an EMBL/GenBank/DDBJ whole genome shotgun (WGS) entry which is preliminary data.</text>
</comment>
<dbReference type="EC" id="2.3.1.180" evidence="6"/>
<dbReference type="PANTHER" id="PTHR34069:SF2">
    <property type="entry name" value="BETA-KETOACYL-[ACYL-CARRIER-PROTEIN] SYNTHASE III"/>
    <property type="match status" value="1"/>
</dbReference>
<dbReference type="SUPFAM" id="SSF53901">
    <property type="entry name" value="Thiolase-like"/>
    <property type="match status" value="1"/>
</dbReference>
<evidence type="ECO:0000256" key="2">
    <source>
        <dbReference type="ARBA" id="ARBA00022679"/>
    </source>
</evidence>
<evidence type="ECO:0000256" key="1">
    <source>
        <dbReference type="ARBA" id="ARBA00022490"/>
    </source>
</evidence>